<evidence type="ECO:0000313" key="1">
    <source>
        <dbReference type="EMBL" id="KAH3880007.1"/>
    </source>
</evidence>
<dbReference type="AlphaFoldDB" id="A0A9D4RVE5"/>
<gene>
    <name evidence="1" type="ORF">DPMN_003919</name>
</gene>
<keyword evidence="2" id="KW-1185">Reference proteome</keyword>
<organism evidence="1 2">
    <name type="scientific">Dreissena polymorpha</name>
    <name type="common">Zebra mussel</name>
    <name type="synonym">Mytilus polymorpha</name>
    <dbReference type="NCBI Taxonomy" id="45954"/>
    <lineage>
        <taxon>Eukaryota</taxon>
        <taxon>Metazoa</taxon>
        <taxon>Spiralia</taxon>
        <taxon>Lophotrochozoa</taxon>
        <taxon>Mollusca</taxon>
        <taxon>Bivalvia</taxon>
        <taxon>Autobranchia</taxon>
        <taxon>Heteroconchia</taxon>
        <taxon>Euheterodonta</taxon>
        <taxon>Imparidentia</taxon>
        <taxon>Neoheterodontei</taxon>
        <taxon>Myida</taxon>
        <taxon>Dreissenoidea</taxon>
        <taxon>Dreissenidae</taxon>
        <taxon>Dreissena</taxon>
    </lineage>
</organism>
<evidence type="ECO:0000313" key="2">
    <source>
        <dbReference type="Proteomes" id="UP000828390"/>
    </source>
</evidence>
<name>A0A9D4RVE5_DREPO</name>
<comment type="caution">
    <text evidence="1">The sequence shown here is derived from an EMBL/GenBank/DDBJ whole genome shotgun (WGS) entry which is preliminary data.</text>
</comment>
<accession>A0A9D4RVE5</accession>
<proteinExistence type="predicted"/>
<reference evidence="1" key="1">
    <citation type="journal article" date="2019" name="bioRxiv">
        <title>The Genome of the Zebra Mussel, Dreissena polymorpha: A Resource for Invasive Species Research.</title>
        <authorList>
            <person name="McCartney M.A."/>
            <person name="Auch B."/>
            <person name="Kono T."/>
            <person name="Mallez S."/>
            <person name="Zhang Y."/>
            <person name="Obille A."/>
            <person name="Becker A."/>
            <person name="Abrahante J.E."/>
            <person name="Garbe J."/>
            <person name="Badalamenti J.P."/>
            <person name="Herman A."/>
            <person name="Mangelson H."/>
            <person name="Liachko I."/>
            <person name="Sullivan S."/>
            <person name="Sone E.D."/>
            <person name="Koren S."/>
            <person name="Silverstein K.A.T."/>
            <person name="Beckman K.B."/>
            <person name="Gohl D.M."/>
        </authorList>
    </citation>
    <scope>NUCLEOTIDE SEQUENCE</scope>
    <source>
        <strain evidence="1">Duluth1</strain>
        <tissue evidence="1">Whole animal</tissue>
    </source>
</reference>
<dbReference type="Proteomes" id="UP000828390">
    <property type="component" value="Unassembled WGS sequence"/>
</dbReference>
<dbReference type="EMBL" id="JAIWYP010000001">
    <property type="protein sequence ID" value="KAH3880007.1"/>
    <property type="molecule type" value="Genomic_DNA"/>
</dbReference>
<sequence>MQGTVSHVSRAARHLTFAAPPSHIALTHPASAFAMTITLHVASLCCVAAITDTDSAVHWTLNTMYCIADFLTSSSHPACHAVHTPWCGGAGITRALGVAIWATWAVRHITSIQERVQVATGICLPSPSIVA</sequence>
<reference evidence="1" key="2">
    <citation type="submission" date="2020-11" db="EMBL/GenBank/DDBJ databases">
        <authorList>
            <person name="McCartney M.A."/>
            <person name="Auch B."/>
            <person name="Kono T."/>
            <person name="Mallez S."/>
            <person name="Becker A."/>
            <person name="Gohl D.M."/>
            <person name="Silverstein K.A.T."/>
            <person name="Koren S."/>
            <person name="Bechman K.B."/>
            <person name="Herman A."/>
            <person name="Abrahante J.E."/>
            <person name="Garbe J."/>
        </authorList>
    </citation>
    <scope>NUCLEOTIDE SEQUENCE</scope>
    <source>
        <strain evidence="1">Duluth1</strain>
        <tissue evidence="1">Whole animal</tissue>
    </source>
</reference>
<protein>
    <submittedName>
        <fullName evidence="1">Uncharacterized protein</fullName>
    </submittedName>
</protein>